<sequence>MIHPLRACSASKAKSSDYLVHTSMLSSSSNDVRQACSIQTSTSNDLCTLGGLSQTRSASSVSTEILRSTYNDLRDETTSSECWPPLPASEEGVPHEKNNVTEVFDKVDVGQLDSFRCIYNLVAHSTRESRCGSDEGAVVETLAIEF</sequence>
<dbReference type="AlphaFoldDB" id="A0AAD5QXP8"/>
<organism evidence="1 2">
    <name type="scientific">Parelaphostrongylus tenuis</name>
    <name type="common">Meningeal worm</name>
    <dbReference type="NCBI Taxonomy" id="148309"/>
    <lineage>
        <taxon>Eukaryota</taxon>
        <taxon>Metazoa</taxon>
        <taxon>Ecdysozoa</taxon>
        <taxon>Nematoda</taxon>
        <taxon>Chromadorea</taxon>
        <taxon>Rhabditida</taxon>
        <taxon>Rhabditina</taxon>
        <taxon>Rhabditomorpha</taxon>
        <taxon>Strongyloidea</taxon>
        <taxon>Metastrongylidae</taxon>
        <taxon>Parelaphostrongylus</taxon>
    </lineage>
</organism>
<accession>A0AAD5QXP8</accession>
<keyword evidence="2" id="KW-1185">Reference proteome</keyword>
<reference evidence="1" key="1">
    <citation type="submission" date="2021-06" db="EMBL/GenBank/DDBJ databases">
        <title>Parelaphostrongylus tenuis whole genome reference sequence.</title>
        <authorList>
            <person name="Garwood T.J."/>
            <person name="Larsen P.A."/>
            <person name="Fountain-Jones N.M."/>
            <person name="Garbe J.R."/>
            <person name="Macchietto M.G."/>
            <person name="Kania S.A."/>
            <person name="Gerhold R.W."/>
            <person name="Richards J.E."/>
            <person name="Wolf T.M."/>
        </authorList>
    </citation>
    <scope>NUCLEOTIDE SEQUENCE</scope>
    <source>
        <strain evidence="1">MNPRO001-30</strain>
        <tissue evidence="1">Meninges</tissue>
    </source>
</reference>
<dbReference type="EMBL" id="JAHQIW010005075">
    <property type="protein sequence ID" value="KAJ1364826.1"/>
    <property type="molecule type" value="Genomic_DNA"/>
</dbReference>
<evidence type="ECO:0000313" key="2">
    <source>
        <dbReference type="Proteomes" id="UP001196413"/>
    </source>
</evidence>
<name>A0AAD5QXP8_PARTN</name>
<evidence type="ECO:0000313" key="1">
    <source>
        <dbReference type="EMBL" id="KAJ1364826.1"/>
    </source>
</evidence>
<proteinExistence type="predicted"/>
<gene>
    <name evidence="1" type="ORF">KIN20_025000</name>
</gene>
<comment type="caution">
    <text evidence="1">The sequence shown here is derived from an EMBL/GenBank/DDBJ whole genome shotgun (WGS) entry which is preliminary data.</text>
</comment>
<dbReference type="Proteomes" id="UP001196413">
    <property type="component" value="Unassembled WGS sequence"/>
</dbReference>
<protein>
    <submittedName>
        <fullName evidence="1">Uncharacterized protein</fullName>
    </submittedName>
</protein>